<dbReference type="AlphaFoldDB" id="A0A1J4JFB6"/>
<proteinExistence type="predicted"/>
<gene>
    <name evidence="1" type="ORF">TRFO_37949</name>
</gene>
<sequence>MISKDLSEIIERFQETVDTIDQFSFEKNENAKVFLQNGDRKSAILSLKMKQVSDALQAQIVFITEFLEKQSERINEYNSNSQKSDKIICLLCQNDVNNSNNILCSGCYQNLTNKKLFDQYKIIVNKEDSKYFDNFEMFLQGNIEDVIKECANNVSDETIEPDIYILGNEISTEEEENFHDDLLEDYDDNEEEVDTPIDTSNKNAVNDLNEVLAFV</sequence>
<accession>A0A1J4JFB6</accession>
<dbReference type="EMBL" id="MLAK01001212">
    <property type="protein sequence ID" value="OHS95924.1"/>
    <property type="molecule type" value="Genomic_DNA"/>
</dbReference>
<organism evidence="1 2">
    <name type="scientific">Tritrichomonas foetus</name>
    <dbReference type="NCBI Taxonomy" id="1144522"/>
    <lineage>
        <taxon>Eukaryota</taxon>
        <taxon>Metamonada</taxon>
        <taxon>Parabasalia</taxon>
        <taxon>Tritrichomonadida</taxon>
        <taxon>Tritrichomonadidae</taxon>
        <taxon>Tritrichomonas</taxon>
    </lineage>
</organism>
<protein>
    <submittedName>
        <fullName evidence="1">Uncharacterized protein</fullName>
    </submittedName>
</protein>
<comment type="caution">
    <text evidence="1">The sequence shown here is derived from an EMBL/GenBank/DDBJ whole genome shotgun (WGS) entry which is preliminary data.</text>
</comment>
<dbReference type="RefSeq" id="XP_068349061.1">
    <property type="nucleotide sequence ID" value="XM_068511736.1"/>
</dbReference>
<name>A0A1J4JFB6_9EUKA</name>
<evidence type="ECO:0000313" key="1">
    <source>
        <dbReference type="EMBL" id="OHS95924.1"/>
    </source>
</evidence>
<dbReference type="Proteomes" id="UP000179807">
    <property type="component" value="Unassembled WGS sequence"/>
</dbReference>
<evidence type="ECO:0000313" key="2">
    <source>
        <dbReference type="Proteomes" id="UP000179807"/>
    </source>
</evidence>
<dbReference type="VEuPathDB" id="TrichDB:TRFO_37949"/>
<reference evidence="1" key="1">
    <citation type="submission" date="2016-10" db="EMBL/GenBank/DDBJ databases">
        <authorList>
            <person name="Benchimol M."/>
            <person name="Almeida L.G."/>
            <person name="Vasconcelos A.T."/>
            <person name="Perreira-Neves A."/>
            <person name="Rosa I.A."/>
            <person name="Tasca T."/>
            <person name="Bogo M.R."/>
            <person name="de Souza W."/>
        </authorList>
    </citation>
    <scope>NUCLEOTIDE SEQUENCE [LARGE SCALE GENOMIC DNA]</scope>
    <source>
        <strain evidence="1">K</strain>
    </source>
</reference>
<dbReference type="GeneID" id="94846440"/>
<keyword evidence="2" id="KW-1185">Reference proteome</keyword>